<gene>
    <name evidence="1" type="ORF">LCGC14_1720060</name>
</gene>
<evidence type="ECO:0000313" key="1">
    <source>
        <dbReference type="EMBL" id="KKM12569.1"/>
    </source>
</evidence>
<reference evidence="1" key="1">
    <citation type="journal article" date="2015" name="Nature">
        <title>Complex archaea that bridge the gap between prokaryotes and eukaryotes.</title>
        <authorList>
            <person name="Spang A."/>
            <person name="Saw J.H."/>
            <person name="Jorgensen S.L."/>
            <person name="Zaremba-Niedzwiedzka K."/>
            <person name="Martijn J."/>
            <person name="Lind A.E."/>
            <person name="van Eijk R."/>
            <person name="Schleper C."/>
            <person name="Guy L."/>
            <person name="Ettema T.J."/>
        </authorList>
    </citation>
    <scope>NUCLEOTIDE SEQUENCE</scope>
</reference>
<dbReference type="EMBL" id="LAZR01015463">
    <property type="protein sequence ID" value="KKM12569.1"/>
    <property type="molecule type" value="Genomic_DNA"/>
</dbReference>
<dbReference type="Gene3D" id="3.90.820.10">
    <property type="entry name" value="Structural Genomics, Unknown Function 30-nov-00 1gh9 Mol_id"/>
    <property type="match status" value="1"/>
</dbReference>
<accession>A0A0F9HCI2</accession>
<name>A0A0F9HCI2_9ZZZZ</name>
<protein>
    <recommendedName>
        <fullName evidence="2">DUF1922 domain-containing protein</fullName>
    </recommendedName>
</protein>
<organism evidence="1">
    <name type="scientific">marine sediment metagenome</name>
    <dbReference type="NCBI Taxonomy" id="412755"/>
    <lineage>
        <taxon>unclassified sequences</taxon>
        <taxon>metagenomes</taxon>
        <taxon>ecological metagenomes</taxon>
    </lineage>
</organism>
<evidence type="ECO:0008006" key="2">
    <source>
        <dbReference type="Google" id="ProtNLM"/>
    </source>
</evidence>
<proteinExistence type="predicted"/>
<sequence length="99" mass="11380">MKENHYIFKILKTCLSTVERIILFFYSQITLSYSSRSKCKQYLYVKTSQKAKRCLRCGQYHKISSIINSGEIVKGLSEAVDAVKTRQNELAIKELGNVP</sequence>
<dbReference type="AlphaFoldDB" id="A0A0F9HCI2"/>
<comment type="caution">
    <text evidence="1">The sequence shown here is derived from an EMBL/GenBank/DDBJ whole genome shotgun (WGS) entry which is preliminary data.</text>
</comment>